<dbReference type="FunFam" id="3.30.1370.210:FF:000005">
    <property type="entry name" value="Muscleblind, isoform M"/>
    <property type="match status" value="1"/>
</dbReference>
<dbReference type="PROSITE" id="PS50103">
    <property type="entry name" value="ZF_C3H1"/>
    <property type="match status" value="2"/>
</dbReference>
<evidence type="ECO:0000256" key="8">
    <source>
        <dbReference type="PROSITE-ProRule" id="PRU00723"/>
    </source>
</evidence>
<dbReference type="PANTHER" id="PTHR12675:SF12">
    <property type="entry name" value="PROTEIN MUSCLEBLIND"/>
    <property type="match status" value="1"/>
</dbReference>
<evidence type="ECO:0000313" key="13">
    <source>
        <dbReference type="WBParaSite" id="HNAJ_0000919801-mRNA-1"/>
    </source>
</evidence>
<dbReference type="EMBL" id="UZAE01012526">
    <property type="protein sequence ID" value="VDO05545.1"/>
    <property type="molecule type" value="Genomic_DNA"/>
</dbReference>
<feature type="domain" description="C3H1-type" evidence="10">
    <location>
        <begin position="77"/>
        <end position="105"/>
    </location>
</feature>
<keyword evidence="4 8" id="KW-0863">Zinc-finger</keyword>
<evidence type="ECO:0000256" key="9">
    <source>
        <dbReference type="SAM" id="MobiDB-lite"/>
    </source>
</evidence>
<reference evidence="11 12" key="2">
    <citation type="submission" date="2018-11" db="EMBL/GenBank/DDBJ databases">
        <authorList>
            <consortium name="Pathogen Informatics"/>
        </authorList>
    </citation>
    <scope>NUCLEOTIDE SEQUENCE [LARGE SCALE GENOMIC DNA]</scope>
</reference>
<evidence type="ECO:0000256" key="5">
    <source>
        <dbReference type="ARBA" id="ARBA00022833"/>
    </source>
</evidence>
<feature type="zinc finger region" description="C3H1-type" evidence="8">
    <location>
        <begin position="77"/>
        <end position="105"/>
    </location>
</feature>
<keyword evidence="5 8" id="KW-0862">Zinc</keyword>
<evidence type="ECO:0000256" key="6">
    <source>
        <dbReference type="ARBA" id="ARBA00023242"/>
    </source>
</evidence>
<proteinExistence type="inferred from homology"/>
<dbReference type="PANTHER" id="PTHR12675">
    <property type="entry name" value="MUSCLEBLIND-LIKE PROTEIN"/>
    <property type="match status" value="1"/>
</dbReference>
<evidence type="ECO:0000256" key="3">
    <source>
        <dbReference type="ARBA" id="ARBA00022737"/>
    </source>
</evidence>
<dbReference type="WBParaSite" id="HNAJ_0000919801-mRNA-1">
    <property type="protein sequence ID" value="HNAJ_0000919801-mRNA-1"/>
    <property type="gene ID" value="HNAJ_0000919801"/>
</dbReference>
<dbReference type="Proteomes" id="UP000278807">
    <property type="component" value="Unassembled WGS sequence"/>
</dbReference>
<name>A0A158QID9_RODNA</name>
<evidence type="ECO:0000256" key="4">
    <source>
        <dbReference type="ARBA" id="ARBA00022771"/>
    </source>
</evidence>
<keyword evidence="2 8" id="KW-0479">Metal-binding</keyword>
<dbReference type="GO" id="GO:0008270">
    <property type="term" value="F:zinc ion binding"/>
    <property type="evidence" value="ECO:0007669"/>
    <property type="project" value="UniProtKB-KW"/>
</dbReference>
<dbReference type="AlphaFoldDB" id="A0A158QID9"/>
<feature type="domain" description="C3H1-type" evidence="10">
    <location>
        <begin position="110"/>
        <end position="139"/>
    </location>
</feature>
<organism evidence="13">
    <name type="scientific">Rodentolepis nana</name>
    <name type="common">Dwarf tapeworm</name>
    <name type="synonym">Hymenolepis nana</name>
    <dbReference type="NCBI Taxonomy" id="102285"/>
    <lineage>
        <taxon>Eukaryota</taxon>
        <taxon>Metazoa</taxon>
        <taxon>Spiralia</taxon>
        <taxon>Lophotrochozoa</taxon>
        <taxon>Platyhelminthes</taxon>
        <taxon>Cestoda</taxon>
        <taxon>Eucestoda</taxon>
        <taxon>Cyclophyllidea</taxon>
        <taxon>Hymenolepididae</taxon>
        <taxon>Rodentolepis</taxon>
    </lineage>
</organism>
<protein>
    <submittedName>
        <fullName evidence="13">C3H1-type domain-containing protein</fullName>
    </submittedName>
</protein>
<evidence type="ECO:0000313" key="12">
    <source>
        <dbReference type="Proteomes" id="UP000278807"/>
    </source>
</evidence>
<feature type="zinc finger region" description="C3H1-type" evidence="8">
    <location>
        <begin position="110"/>
        <end position="139"/>
    </location>
</feature>
<keyword evidence="6" id="KW-0539">Nucleus</keyword>
<dbReference type="SMART" id="SM00356">
    <property type="entry name" value="ZnF_C3H1"/>
    <property type="match status" value="2"/>
</dbReference>
<evidence type="ECO:0000259" key="10">
    <source>
        <dbReference type="PROSITE" id="PS50103"/>
    </source>
</evidence>
<feature type="region of interest" description="Disordered" evidence="9">
    <location>
        <begin position="201"/>
        <end position="236"/>
    </location>
</feature>
<dbReference type="Pfam" id="PF22628">
    <property type="entry name" value="zf-CCCH_10"/>
    <property type="match status" value="1"/>
</dbReference>
<dbReference type="GO" id="GO:0005654">
    <property type="term" value="C:nucleoplasm"/>
    <property type="evidence" value="ECO:0007669"/>
    <property type="project" value="TreeGrafter"/>
</dbReference>
<reference evidence="13" key="1">
    <citation type="submission" date="2016-04" db="UniProtKB">
        <authorList>
            <consortium name="WormBaseParasite"/>
        </authorList>
    </citation>
    <scope>IDENTIFICATION</scope>
</reference>
<dbReference type="Gene3D" id="3.30.1370.210">
    <property type="match status" value="1"/>
</dbReference>
<dbReference type="OrthoDB" id="6285980at2759"/>
<dbReference type="GO" id="GO:0003723">
    <property type="term" value="F:RNA binding"/>
    <property type="evidence" value="ECO:0007669"/>
    <property type="project" value="TreeGrafter"/>
</dbReference>
<dbReference type="InterPro" id="IPR000571">
    <property type="entry name" value="Znf_CCCH"/>
</dbReference>
<keyword evidence="12" id="KW-1185">Reference proteome</keyword>
<feature type="region of interest" description="Disordered" evidence="9">
    <location>
        <begin position="428"/>
        <end position="473"/>
    </location>
</feature>
<sequence>MPSGVLIAAALDNGSINSSPTAATGAALYNPYLAAQGRVGTPGTMTGAMGNPSDVHQVLAALATATTSPAIMKDSRWLTLEVCRQYQRKMCSRDENECKFAHPPSHVDVQNGRVICCYDSIKGKCQRHDPPCKYFHPPQHLRELLLQNGRNNLILKNMQLQLLQQQIAQGAMLPGLSAAIAAAASANAAASSVAAAAASTAGNVGTPVTSTSLGPTLSQTTPSPTQPSQQTTPQSLSAVTALAANLDAPVTNPLAQVFTAQPKSPFIDPLCAQLYGQAPVVSPGGTRKRTANESFYSPFLTGSSMLNYGPQLDPAIFQQIGPNALGVSLSPYLTPTQLNSMAAAVASAAPLKSVPSTVPLANGGAPGTPGGLTAAHLAALATAAMNPMGALATPAKRPALADAKSGLPMFDYSQGMYAIQTQMQNTKNGIQQQTHSAMSPQVTSHKLSGSNSQENGNVVENGASSEDAGGQKNQLAASNVGQFYPETYIEVPHYVYL</sequence>
<comment type="similarity">
    <text evidence="7">Belongs to the muscleblind family.</text>
</comment>
<gene>
    <name evidence="11" type="ORF">HNAJ_LOCUS9194</name>
</gene>
<evidence type="ECO:0000313" key="11">
    <source>
        <dbReference type="EMBL" id="VDO05545.1"/>
    </source>
</evidence>
<dbReference type="GO" id="GO:0005737">
    <property type="term" value="C:cytoplasm"/>
    <property type="evidence" value="ECO:0007669"/>
    <property type="project" value="TreeGrafter"/>
</dbReference>
<feature type="compositionally biased region" description="Polar residues" evidence="9">
    <location>
        <begin position="428"/>
        <end position="464"/>
    </location>
</feature>
<dbReference type="InterPro" id="IPR054429">
    <property type="entry name" value="Znf-CCCH_Muscleblind-like"/>
</dbReference>
<comment type="subcellular location">
    <subcellularLocation>
        <location evidence="1">Nucleus</location>
    </subcellularLocation>
</comment>
<evidence type="ECO:0000256" key="2">
    <source>
        <dbReference type="ARBA" id="ARBA00022723"/>
    </source>
</evidence>
<accession>A0A158QID9</accession>
<keyword evidence="3" id="KW-0677">Repeat</keyword>
<evidence type="ECO:0000256" key="1">
    <source>
        <dbReference type="ARBA" id="ARBA00004123"/>
    </source>
</evidence>
<dbReference type="GO" id="GO:0043484">
    <property type="term" value="P:regulation of RNA splicing"/>
    <property type="evidence" value="ECO:0007669"/>
    <property type="project" value="TreeGrafter"/>
</dbReference>
<feature type="compositionally biased region" description="Low complexity" evidence="9">
    <location>
        <begin position="209"/>
        <end position="236"/>
    </location>
</feature>
<evidence type="ECO:0000256" key="7">
    <source>
        <dbReference type="ARBA" id="ARBA00038226"/>
    </source>
</evidence>